<dbReference type="RefSeq" id="WP_254974601.1">
    <property type="nucleotide sequence ID" value="NZ_JANDWK010000033.1"/>
</dbReference>
<dbReference type="GO" id="GO:0003677">
    <property type="term" value="F:DNA binding"/>
    <property type="evidence" value="ECO:0007669"/>
    <property type="project" value="UniProtKB-KW"/>
</dbReference>
<dbReference type="Pfam" id="PF00589">
    <property type="entry name" value="Phage_integrase"/>
    <property type="match status" value="1"/>
</dbReference>
<dbReference type="InterPro" id="IPR011010">
    <property type="entry name" value="DNA_brk_join_enz"/>
</dbReference>
<reference evidence="5" key="1">
    <citation type="submission" date="2022-07" db="EMBL/GenBank/DDBJ databases">
        <title>Prevotella copri.</title>
        <authorList>
            <person name="Yang C."/>
        </authorList>
    </citation>
    <scope>NUCLEOTIDE SEQUENCE</scope>
    <source>
        <strain evidence="5">HF1476</strain>
    </source>
</reference>
<dbReference type="PANTHER" id="PTHR30349:SF41">
    <property type="entry name" value="INTEGRASE_RECOMBINASE PROTEIN MJ0367-RELATED"/>
    <property type="match status" value="1"/>
</dbReference>
<keyword evidence="2" id="KW-0238">DNA-binding</keyword>
<dbReference type="Gene3D" id="1.10.443.10">
    <property type="entry name" value="Intergrase catalytic core"/>
    <property type="match status" value="1"/>
</dbReference>
<dbReference type="InterPro" id="IPR025269">
    <property type="entry name" value="SAM-like_dom"/>
</dbReference>
<proteinExistence type="inferred from homology"/>
<dbReference type="PANTHER" id="PTHR30349">
    <property type="entry name" value="PHAGE INTEGRASE-RELATED"/>
    <property type="match status" value="1"/>
</dbReference>
<dbReference type="GO" id="GO:0015074">
    <property type="term" value="P:DNA integration"/>
    <property type="evidence" value="ECO:0007669"/>
    <property type="project" value="InterPro"/>
</dbReference>
<evidence type="ECO:0000313" key="6">
    <source>
        <dbReference type="Proteomes" id="UP001204486"/>
    </source>
</evidence>
<keyword evidence="3" id="KW-0233">DNA recombination</keyword>
<dbReference type="Pfam" id="PF13102">
    <property type="entry name" value="Phage_int_SAM_5"/>
    <property type="match status" value="1"/>
</dbReference>
<dbReference type="Proteomes" id="UP001204486">
    <property type="component" value="Unassembled WGS sequence"/>
</dbReference>
<comment type="caution">
    <text evidence="5">The sequence shown here is derived from an EMBL/GenBank/DDBJ whole genome shotgun (WGS) entry which is preliminary data.</text>
</comment>
<evidence type="ECO:0000313" key="5">
    <source>
        <dbReference type="EMBL" id="MCP9600686.1"/>
    </source>
</evidence>
<evidence type="ECO:0000259" key="4">
    <source>
        <dbReference type="PROSITE" id="PS51898"/>
    </source>
</evidence>
<dbReference type="AlphaFoldDB" id="A0AAW5IW94"/>
<organism evidence="5 6">
    <name type="scientific">Segatella copri</name>
    <dbReference type="NCBI Taxonomy" id="165179"/>
    <lineage>
        <taxon>Bacteria</taxon>
        <taxon>Pseudomonadati</taxon>
        <taxon>Bacteroidota</taxon>
        <taxon>Bacteroidia</taxon>
        <taxon>Bacteroidales</taxon>
        <taxon>Prevotellaceae</taxon>
        <taxon>Segatella</taxon>
    </lineage>
</organism>
<dbReference type="EMBL" id="JANDWN010000036">
    <property type="protein sequence ID" value="MCP9600686.1"/>
    <property type="molecule type" value="Genomic_DNA"/>
</dbReference>
<sequence length="342" mass="39934">MKVEIKERRLPTGNRSLYLEYYETGFRKKEYLGIFLVPDDSARARRLNGEALRKAQEIKAKRILCPPDFKSEERKKHQKKDSVNPTWLEWCDEYIRWSEDCGNSRKMLQHKGVVRKRIASYLENRGKKGILLKDVDREVVSGLFDFMRNEYRNPRQIKTDGGKLADYTLLLFEETVKAIFNKALRSDLIASNPIHDLTKGERFHAPDKHREFLTPEELTRFLSVETATGNERQVQLAFGLSSMTGLRLGDMQHLRWSDIKDIDGTPTICITQRKTKRVVSIPLNDLAQSLLPLRDESNPDALVYHLVKKSDNISKYVRRIKDKAGIEKDFTYHSWSHSKIFY</sequence>
<dbReference type="GO" id="GO:0006310">
    <property type="term" value="P:DNA recombination"/>
    <property type="evidence" value="ECO:0007669"/>
    <property type="project" value="UniProtKB-KW"/>
</dbReference>
<dbReference type="InterPro" id="IPR010998">
    <property type="entry name" value="Integrase_recombinase_N"/>
</dbReference>
<dbReference type="InterPro" id="IPR050090">
    <property type="entry name" value="Tyrosine_recombinase_XerCD"/>
</dbReference>
<gene>
    <name evidence="5" type="ORF">NNC55_12100</name>
</gene>
<dbReference type="InterPro" id="IPR002104">
    <property type="entry name" value="Integrase_catalytic"/>
</dbReference>
<dbReference type="Gene3D" id="1.10.150.130">
    <property type="match status" value="1"/>
</dbReference>
<accession>A0AAW5IW94</accession>
<protein>
    <submittedName>
        <fullName evidence="5">Tyrosine-type recombinase/integrase</fullName>
    </submittedName>
</protein>
<dbReference type="SUPFAM" id="SSF56349">
    <property type="entry name" value="DNA breaking-rejoining enzymes"/>
    <property type="match status" value="1"/>
</dbReference>
<evidence type="ECO:0000256" key="3">
    <source>
        <dbReference type="ARBA" id="ARBA00023172"/>
    </source>
</evidence>
<dbReference type="PROSITE" id="PS51898">
    <property type="entry name" value="TYR_RECOMBINASE"/>
    <property type="match status" value="1"/>
</dbReference>
<feature type="domain" description="Tyr recombinase" evidence="4">
    <location>
        <begin position="208"/>
        <end position="342"/>
    </location>
</feature>
<name>A0AAW5IW94_9BACT</name>
<comment type="similarity">
    <text evidence="1">Belongs to the 'phage' integrase family.</text>
</comment>
<evidence type="ECO:0000256" key="2">
    <source>
        <dbReference type="ARBA" id="ARBA00023125"/>
    </source>
</evidence>
<evidence type="ECO:0000256" key="1">
    <source>
        <dbReference type="ARBA" id="ARBA00008857"/>
    </source>
</evidence>
<dbReference type="InterPro" id="IPR013762">
    <property type="entry name" value="Integrase-like_cat_sf"/>
</dbReference>